<evidence type="ECO:0000256" key="4">
    <source>
        <dbReference type="ARBA" id="ARBA00023082"/>
    </source>
</evidence>
<evidence type="ECO:0000256" key="5">
    <source>
        <dbReference type="ARBA" id="ARBA00023163"/>
    </source>
</evidence>
<dbReference type="PANTHER" id="PTHR30173:SF36">
    <property type="entry name" value="ECF RNA POLYMERASE SIGMA FACTOR SIGJ"/>
    <property type="match status" value="1"/>
</dbReference>
<evidence type="ECO:0000259" key="7">
    <source>
        <dbReference type="Pfam" id="PF08281"/>
    </source>
</evidence>
<dbReference type="CDD" id="cd06171">
    <property type="entry name" value="Sigma70_r4"/>
    <property type="match status" value="1"/>
</dbReference>
<dbReference type="Pfam" id="PF08281">
    <property type="entry name" value="Sigma70_r4_2"/>
    <property type="match status" value="1"/>
</dbReference>
<keyword evidence="5" id="KW-0804">Transcription</keyword>
<evidence type="ECO:0000259" key="6">
    <source>
        <dbReference type="Pfam" id="PF04542"/>
    </source>
</evidence>
<evidence type="ECO:0000313" key="8">
    <source>
        <dbReference type="EMBL" id="GAA2349953.1"/>
    </source>
</evidence>
<comment type="subunit">
    <text evidence="2">Interacts transiently with the RNA polymerase catalytic core formed by RpoA, RpoB, RpoC and RpoZ (2 alpha, 1 beta, 1 beta' and 1 omega subunit) to form the RNA polymerase holoenzyme that can initiate transcription.</text>
</comment>
<dbReference type="InterPro" id="IPR013325">
    <property type="entry name" value="RNA_pol_sigma_r2"/>
</dbReference>
<comment type="caution">
    <text evidence="8">The sequence shown here is derived from an EMBL/GenBank/DDBJ whole genome shotgun (WGS) entry which is preliminary data.</text>
</comment>
<evidence type="ECO:0000256" key="3">
    <source>
        <dbReference type="ARBA" id="ARBA00023015"/>
    </source>
</evidence>
<feature type="domain" description="RNA polymerase sigma-70 region 2" evidence="6">
    <location>
        <begin position="79"/>
        <end position="142"/>
    </location>
</feature>
<evidence type="ECO:0000256" key="1">
    <source>
        <dbReference type="ARBA" id="ARBA00010641"/>
    </source>
</evidence>
<keyword evidence="9" id="KW-1185">Reference proteome</keyword>
<dbReference type="Gene3D" id="1.10.1740.10">
    <property type="match status" value="1"/>
</dbReference>
<dbReference type="PANTHER" id="PTHR30173">
    <property type="entry name" value="SIGMA 19 FACTOR"/>
    <property type="match status" value="1"/>
</dbReference>
<dbReference type="InterPro" id="IPR013249">
    <property type="entry name" value="RNA_pol_sigma70_r4_t2"/>
</dbReference>
<dbReference type="Pfam" id="PF04542">
    <property type="entry name" value="Sigma70_r2"/>
    <property type="match status" value="1"/>
</dbReference>
<sequence>MERAQALLRTTTGVAQRHVLADDIVDPDAIAHLGDVAFPDPACHVAQFRPNVIVHDRVAAGCGRIRGVDASDATLAAEFDQHRSRLIGLGYRLTGRLADAEDAVQDAWLRLAAAERPEIHDLGGWLTTVVSRLCLDRMRSATARREHYIGPWIPEPLVSALDEDPGEVVAGQDDLRLAALRVLHELSPDQRLAFVLHDGFDLPFAEIAEVLDCSAAAARQHASRARKVMADAAPPERAPLPAQRRALEEFLAAVASKDVAAITKVLHPDAVVYGDSGGKARTARRPVVGADKVARFAAGLMSKYGAALLAGARPILVNPASSPGSTSEPKPALDQGIGARHASPLVKPWEVSPSAWLKRVRWFSTAIMWVSSTTPLCPRAASSPATCSSVTVIGSLVMASA</sequence>
<keyword evidence="3" id="KW-0805">Transcription regulation</keyword>
<dbReference type="NCBIfam" id="TIGR02937">
    <property type="entry name" value="sigma70-ECF"/>
    <property type="match status" value="1"/>
</dbReference>
<organism evidence="8 9">
    <name type="scientific">Saccharopolyspora halophila</name>
    <dbReference type="NCBI Taxonomy" id="405551"/>
    <lineage>
        <taxon>Bacteria</taxon>
        <taxon>Bacillati</taxon>
        <taxon>Actinomycetota</taxon>
        <taxon>Actinomycetes</taxon>
        <taxon>Pseudonocardiales</taxon>
        <taxon>Pseudonocardiaceae</taxon>
        <taxon>Saccharopolyspora</taxon>
    </lineage>
</organism>
<gene>
    <name evidence="8" type="ORF">GCM10009854_29610</name>
</gene>
<dbReference type="InterPro" id="IPR032710">
    <property type="entry name" value="NTF2-like_dom_sf"/>
</dbReference>
<dbReference type="Gene3D" id="1.10.10.10">
    <property type="entry name" value="Winged helix-like DNA-binding domain superfamily/Winged helix DNA-binding domain"/>
    <property type="match status" value="1"/>
</dbReference>
<dbReference type="SUPFAM" id="SSF54427">
    <property type="entry name" value="NTF2-like"/>
    <property type="match status" value="1"/>
</dbReference>
<proteinExistence type="inferred from homology"/>
<dbReference type="Proteomes" id="UP001501218">
    <property type="component" value="Unassembled WGS sequence"/>
</dbReference>
<dbReference type="InterPro" id="IPR013324">
    <property type="entry name" value="RNA_pol_sigma_r3/r4-like"/>
</dbReference>
<dbReference type="SUPFAM" id="SSF88659">
    <property type="entry name" value="Sigma3 and sigma4 domains of RNA polymerase sigma factors"/>
    <property type="match status" value="1"/>
</dbReference>
<feature type="domain" description="RNA polymerase sigma factor 70 region 4 type 2" evidence="7">
    <location>
        <begin position="177"/>
        <end position="227"/>
    </location>
</feature>
<evidence type="ECO:0000313" key="9">
    <source>
        <dbReference type="Proteomes" id="UP001501218"/>
    </source>
</evidence>
<dbReference type="SUPFAM" id="SSF88946">
    <property type="entry name" value="Sigma2 domain of RNA polymerase sigma factors"/>
    <property type="match status" value="1"/>
</dbReference>
<accession>A0ABP5TF72</accession>
<dbReference type="InterPro" id="IPR052704">
    <property type="entry name" value="ECF_Sigma-70_Domain"/>
</dbReference>
<protein>
    <submittedName>
        <fullName evidence="8">Uncharacterized protein</fullName>
    </submittedName>
</protein>
<dbReference type="EMBL" id="BAAARA010000008">
    <property type="protein sequence ID" value="GAA2349953.1"/>
    <property type="molecule type" value="Genomic_DNA"/>
</dbReference>
<dbReference type="InterPro" id="IPR007627">
    <property type="entry name" value="RNA_pol_sigma70_r2"/>
</dbReference>
<comment type="similarity">
    <text evidence="1">Belongs to the sigma-70 factor family. ECF subfamily.</text>
</comment>
<keyword evidence="4" id="KW-0731">Sigma factor</keyword>
<name>A0ABP5TF72_9PSEU</name>
<evidence type="ECO:0000256" key="2">
    <source>
        <dbReference type="ARBA" id="ARBA00011344"/>
    </source>
</evidence>
<reference evidence="9" key="1">
    <citation type="journal article" date="2019" name="Int. J. Syst. Evol. Microbiol.">
        <title>The Global Catalogue of Microorganisms (GCM) 10K type strain sequencing project: providing services to taxonomists for standard genome sequencing and annotation.</title>
        <authorList>
            <consortium name="The Broad Institute Genomics Platform"/>
            <consortium name="The Broad Institute Genome Sequencing Center for Infectious Disease"/>
            <person name="Wu L."/>
            <person name="Ma J."/>
        </authorList>
    </citation>
    <scope>NUCLEOTIDE SEQUENCE [LARGE SCALE GENOMIC DNA]</scope>
    <source>
        <strain evidence="9">JCM 16221</strain>
    </source>
</reference>
<dbReference type="InterPro" id="IPR036388">
    <property type="entry name" value="WH-like_DNA-bd_sf"/>
</dbReference>
<dbReference type="NCBIfam" id="NF007214">
    <property type="entry name" value="PRK09636.1"/>
    <property type="match status" value="1"/>
</dbReference>
<dbReference type="InterPro" id="IPR014284">
    <property type="entry name" value="RNA_pol_sigma-70_dom"/>
</dbReference>
<dbReference type="Gene3D" id="3.10.450.50">
    <property type="match status" value="1"/>
</dbReference>